<accession>A0A0C3QGY1</accession>
<keyword evidence="2" id="KW-1185">Reference proteome</keyword>
<dbReference type="InterPro" id="IPR011050">
    <property type="entry name" value="Pectin_lyase_fold/virulence"/>
</dbReference>
<sequence length="73" mass="7436">MLIENNVFNNAVKPLMTLEEGGYANPVGNDWGGATPELNPGTFTSAPYSYSLGPTTGVSSAVQSGAGACKITV</sequence>
<dbReference type="EMBL" id="KN823052">
    <property type="protein sequence ID" value="KIO24879.1"/>
    <property type="molecule type" value="Genomic_DNA"/>
</dbReference>
<dbReference type="SUPFAM" id="SSF51126">
    <property type="entry name" value="Pectin lyase-like"/>
    <property type="match status" value="1"/>
</dbReference>
<proteinExistence type="predicted"/>
<dbReference type="OrthoDB" id="1637350at2759"/>
<dbReference type="Gene3D" id="2.160.20.10">
    <property type="entry name" value="Single-stranded right-handed beta-helix, Pectin lyase-like"/>
    <property type="match status" value="1"/>
</dbReference>
<name>A0A0C3QGY1_9AGAM</name>
<dbReference type="InterPro" id="IPR012334">
    <property type="entry name" value="Pectin_lyas_fold"/>
</dbReference>
<organism evidence="1 2">
    <name type="scientific">Tulasnella calospora MUT 4182</name>
    <dbReference type="NCBI Taxonomy" id="1051891"/>
    <lineage>
        <taxon>Eukaryota</taxon>
        <taxon>Fungi</taxon>
        <taxon>Dikarya</taxon>
        <taxon>Basidiomycota</taxon>
        <taxon>Agaricomycotina</taxon>
        <taxon>Agaricomycetes</taxon>
        <taxon>Cantharellales</taxon>
        <taxon>Tulasnellaceae</taxon>
        <taxon>Tulasnella</taxon>
    </lineage>
</organism>
<reference evidence="2" key="2">
    <citation type="submission" date="2015-01" db="EMBL/GenBank/DDBJ databases">
        <title>Evolutionary Origins and Diversification of the Mycorrhizal Mutualists.</title>
        <authorList>
            <consortium name="DOE Joint Genome Institute"/>
            <consortium name="Mycorrhizal Genomics Consortium"/>
            <person name="Kohler A."/>
            <person name="Kuo A."/>
            <person name="Nagy L.G."/>
            <person name="Floudas D."/>
            <person name="Copeland A."/>
            <person name="Barry K.W."/>
            <person name="Cichocki N."/>
            <person name="Veneault-Fourrey C."/>
            <person name="LaButti K."/>
            <person name="Lindquist E.A."/>
            <person name="Lipzen A."/>
            <person name="Lundell T."/>
            <person name="Morin E."/>
            <person name="Murat C."/>
            <person name="Riley R."/>
            <person name="Ohm R."/>
            <person name="Sun H."/>
            <person name="Tunlid A."/>
            <person name="Henrissat B."/>
            <person name="Grigoriev I.V."/>
            <person name="Hibbett D.S."/>
            <person name="Martin F."/>
        </authorList>
    </citation>
    <scope>NUCLEOTIDE SEQUENCE [LARGE SCALE GENOMIC DNA]</scope>
    <source>
        <strain evidence="2">MUT 4182</strain>
    </source>
</reference>
<dbReference type="Proteomes" id="UP000054248">
    <property type="component" value="Unassembled WGS sequence"/>
</dbReference>
<dbReference type="HOGENOM" id="CLU_201364_0_0_1"/>
<dbReference type="AlphaFoldDB" id="A0A0C3QGY1"/>
<protein>
    <recommendedName>
        <fullName evidence="3">Polysaccharide lyase family 1 protein</fullName>
    </recommendedName>
</protein>
<evidence type="ECO:0000313" key="1">
    <source>
        <dbReference type="EMBL" id="KIO24879.1"/>
    </source>
</evidence>
<reference evidence="1 2" key="1">
    <citation type="submission" date="2014-04" db="EMBL/GenBank/DDBJ databases">
        <authorList>
            <consortium name="DOE Joint Genome Institute"/>
            <person name="Kuo A."/>
            <person name="Girlanda M."/>
            <person name="Perotto S."/>
            <person name="Kohler A."/>
            <person name="Nagy L.G."/>
            <person name="Floudas D."/>
            <person name="Copeland A."/>
            <person name="Barry K.W."/>
            <person name="Cichocki N."/>
            <person name="Veneault-Fourrey C."/>
            <person name="LaButti K."/>
            <person name="Lindquist E.A."/>
            <person name="Lipzen A."/>
            <person name="Lundell T."/>
            <person name="Morin E."/>
            <person name="Murat C."/>
            <person name="Sun H."/>
            <person name="Tunlid A."/>
            <person name="Henrissat B."/>
            <person name="Grigoriev I.V."/>
            <person name="Hibbett D.S."/>
            <person name="Martin F."/>
            <person name="Nordberg H.P."/>
            <person name="Cantor M.N."/>
            <person name="Hua S.X."/>
        </authorList>
    </citation>
    <scope>NUCLEOTIDE SEQUENCE [LARGE SCALE GENOMIC DNA]</scope>
    <source>
        <strain evidence="1 2">MUT 4182</strain>
    </source>
</reference>
<evidence type="ECO:0000313" key="2">
    <source>
        <dbReference type="Proteomes" id="UP000054248"/>
    </source>
</evidence>
<gene>
    <name evidence="1" type="ORF">M407DRAFT_25739</name>
</gene>
<evidence type="ECO:0008006" key="3">
    <source>
        <dbReference type="Google" id="ProtNLM"/>
    </source>
</evidence>